<name>A0AA38JQ43_9AGAR</name>
<sequence length="313" mass="35466">MLHESRSPEVLLKAPSIKTHYILPSDKSEIDSLRWEARFAPMELEHGDQVLESGTGTGIWVLSLAEAIPPTISLTGIDINTRLFRPEVPSNVSFLQRRMDRTLQARQSASAHRWTNPKEWEKGLQEIHRVLVPGGWVQCLEPCIPLKTDIGPHTERMFEVLRNLLSNNGLVHNIVEVLGSRLPRTGFVNVQTHTVSLSAHSNGDEFSHRTLMEWFFVALKPGMLATKLLSSEEEFEKLMQSSYSYYYHCLKVHRILSICSIANREESANARPKERRHLHNIRTSFSSPDSASHGSLSLLAEFGNGQKRWRGGT</sequence>
<dbReference type="CDD" id="cd02440">
    <property type="entry name" value="AdoMet_MTases"/>
    <property type="match status" value="1"/>
</dbReference>
<dbReference type="SUPFAM" id="SSF53335">
    <property type="entry name" value="S-adenosyl-L-methionine-dependent methyltransferases"/>
    <property type="match status" value="1"/>
</dbReference>
<comment type="caution">
    <text evidence="3">The sequence shown here is derived from an EMBL/GenBank/DDBJ whole genome shotgun (WGS) entry which is preliminary data.</text>
</comment>
<organism evidence="3 4">
    <name type="scientific">Lentinula guzmanii</name>
    <dbReference type="NCBI Taxonomy" id="2804957"/>
    <lineage>
        <taxon>Eukaryota</taxon>
        <taxon>Fungi</taxon>
        <taxon>Dikarya</taxon>
        <taxon>Basidiomycota</taxon>
        <taxon>Agaricomycotina</taxon>
        <taxon>Agaricomycetes</taxon>
        <taxon>Agaricomycetidae</taxon>
        <taxon>Agaricales</taxon>
        <taxon>Marasmiineae</taxon>
        <taxon>Omphalotaceae</taxon>
        <taxon>Lentinula</taxon>
    </lineage>
</organism>
<keyword evidence="4" id="KW-1185">Reference proteome</keyword>
<dbReference type="AlphaFoldDB" id="A0AA38JQ43"/>
<dbReference type="InterPro" id="IPR041698">
    <property type="entry name" value="Methyltransf_25"/>
</dbReference>
<dbReference type="Proteomes" id="UP001176059">
    <property type="component" value="Unassembled WGS sequence"/>
</dbReference>
<proteinExistence type="predicted"/>
<dbReference type="GO" id="GO:0008168">
    <property type="term" value="F:methyltransferase activity"/>
    <property type="evidence" value="ECO:0007669"/>
    <property type="project" value="TreeGrafter"/>
</dbReference>
<reference evidence="3" key="2">
    <citation type="journal article" date="2023" name="Proc. Natl. Acad. Sci. U.S.A.">
        <title>A global phylogenomic analysis of the shiitake genus Lentinula.</title>
        <authorList>
            <person name="Sierra-Patev S."/>
            <person name="Min B."/>
            <person name="Naranjo-Ortiz M."/>
            <person name="Looney B."/>
            <person name="Konkel Z."/>
            <person name="Slot J.C."/>
            <person name="Sakamoto Y."/>
            <person name="Steenwyk J.L."/>
            <person name="Rokas A."/>
            <person name="Carro J."/>
            <person name="Camarero S."/>
            <person name="Ferreira P."/>
            <person name="Molpeceres G."/>
            <person name="Ruiz-Duenas F.J."/>
            <person name="Serrano A."/>
            <person name="Henrissat B."/>
            <person name="Drula E."/>
            <person name="Hughes K.W."/>
            <person name="Mata J.L."/>
            <person name="Ishikawa N.K."/>
            <person name="Vargas-Isla R."/>
            <person name="Ushijima S."/>
            <person name="Smith C.A."/>
            <person name="Donoghue J."/>
            <person name="Ahrendt S."/>
            <person name="Andreopoulos W."/>
            <person name="He G."/>
            <person name="LaButti K."/>
            <person name="Lipzen A."/>
            <person name="Ng V."/>
            <person name="Riley R."/>
            <person name="Sandor L."/>
            <person name="Barry K."/>
            <person name="Martinez A.T."/>
            <person name="Xiao Y."/>
            <person name="Gibbons J.G."/>
            <person name="Terashima K."/>
            <person name="Grigoriev I.V."/>
            <person name="Hibbett D."/>
        </authorList>
    </citation>
    <scope>NUCLEOTIDE SEQUENCE</scope>
    <source>
        <strain evidence="3">ET3784</strain>
    </source>
</reference>
<dbReference type="PANTHER" id="PTHR43591:SF24">
    <property type="entry name" value="2-METHOXY-6-POLYPRENYL-1,4-BENZOQUINOL METHYLASE, MITOCHONDRIAL"/>
    <property type="match status" value="1"/>
</dbReference>
<protein>
    <recommendedName>
        <fullName evidence="2">Methyltransferase domain-containing protein</fullName>
    </recommendedName>
</protein>
<gene>
    <name evidence="3" type="ORF">DFJ43DRAFT_1037389</name>
</gene>
<evidence type="ECO:0000256" key="1">
    <source>
        <dbReference type="SAM" id="MobiDB-lite"/>
    </source>
</evidence>
<reference evidence="3" key="1">
    <citation type="submission" date="2022-08" db="EMBL/GenBank/DDBJ databases">
        <authorList>
            <consortium name="DOE Joint Genome Institute"/>
            <person name="Min B."/>
            <person name="Sierra-Patev S."/>
            <person name="Naranjo-Ortiz M."/>
            <person name="Looney B."/>
            <person name="Konkel Z."/>
            <person name="Slot J.C."/>
            <person name="Sakamoto Y."/>
            <person name="Steenwyk J.L."/>
            <person name="Rokas A."/>
            <person name="Carro J."/>
            <person name="Camarero S."/>
            <person name="Ferreira P."/>
            <person name="Molpeceres G."/>
            <person name="Ruiz-duenas F.J."/>
            <person name="Serrano A."/>
            <person name="Henrissat B."/>
            <person name="Drula E."/>
            <person name="Hughes K.W."/>
            <person name="Mata J.L."/>
            <person name="Ishikawa N.K."/>
            <person name="Vargas-Isla R."/>
            <person name="Ushijima S."/>
            <person name="Smith C.A."/>
            <person name="Ahrendt S."/>
            <person name="Andreopoulos W."/>
            <person name="He G."/>
            <person name="LaButti K."/>
            <person name="Lipzen A."/>
            <person name="Ng V."/>
            <person name="Riley R."/>
            <person name="Sandor L."/>
            <person name="Barry K."/>
            <person name="Martinez A.T."/>
            <person name="Xiao Y."/>
            <person name="Gibbons J.G."/>
            <person name="Terashima K."/>
            <person name="Hibbett D.S."/>
            <person name="Grigoriev I.V."/>
        </authorList>
    </citation>
    <scope>NUCLEOTIDE SEQUENCE</scope>
    <source>
        <strain evidence="3">ET3784</strain>
    </source>
</reference>
<dbReference type="Pfam" id="PF13649">
    <property type="entry name" value="Methyltransf_25"/>
    <property type="match status" value="1"/>
</dbReference>
<feature type="region of interest" description="Disordered" evidence="1">
    <location>
        <begin position="269"/>
        <end position="292"/>
    </location>
</feature>
<dbReference type="PANTHER" id="PTHR43591">
    <property type="entry name" value="METHYLTRANSFERASE"/>
    <property type="match status" value="1"/>
</dbReference>
<accession>A0AA38JQ43</accession>
<feature type="compositionally biased region" description="Polar residues" evidence="1">
    <location>
        <begin position="281"/>
        <end position="292"/>
    </location>
</feature>
<evidence type="ECO:0000313" key="3">
    <source>
        <dbReference type="EMBL" id="KAJ3735103.1"/>
    </source>
</evidence>
<dbReference type="EMBL" id="JANVFO010000011">
    <property type="protein sequence ID" value="KAJ3735103.1"/>
    <property type="molecule type" value="Genomic_DNA"/>
</dbReference>
<dbReference type="InterPro" id="IPR029063">
    <property type="entry name" value="SAM-dependent_MTases_sf"/>
</dbReference>
<evidence type="ECO:0000313" key="4">
    <source>
        <dbReference type="Proteomes" id="UP001176059"/>
    </source>
</evidence>
<dbReference type="Gene3D" id="3.40.50.150">
    <property type="entry name" value="Vaccinia Virus protein VP39"/>
    <property type="match status" value="1"/>
</dbReference>
<feature type="domain" description="Methyltransferase" evidence="2">
    <location>
        <begin position="50"/>
        <end position="135"/>
    </location>
</feature>
<evidence type="ECO:0000259" key="2">
    <source>
        <dbReference type="Pfam" id="PF13649"/>
    </source>
</evidence>